<feature type="domain" description="FAD dependent oxidoreductase" evidence="6">
    <location>
        <begin position="21"/>
        <end position="236"/>
    </location>
</feature>
<dbReference type="EMBL" id="BMZW01000049">
    <property type="protein sequence ID" value="GFZ62751.1"/>
    <property type="molecule type" value="Genomic_DNA"/>
</dbReference>
<evidence type="ECO:0000256" key="1">
    <source>
        <dbReference type="ARBA" id="ARBA00001974"/>
    </source>
</evidence>
<evidence type="ECO:0000259" key="6">
    <source>
        <dbReference type="Pfam" id="PF01266"/>
    </source>
</evidence>
<protein>
    <recommendedName>
        <fullName evidence="6">FAD dependent oxidoreductase domain-containing protein</fullName>
    </recommendedName>
</protein>
<dbReference type="SUPFAM" id="SSF54373">
    <property type="entry name" value="FAD-linked reductases, C-terminal domain"/>
    <property type="match status" value="1"/>
</dbReference>
<comment type="cofactor">
    <cofactor evidence="1">
        <name>FAD</name>
        <dbReference type="ChEBI" id="CHEBI:57692"/>
    </cofactor>
</comment>
<dbReference type="PANTHER" id="PTHR11985:SF15">
    <property type="entry name" value="GLYCEROL-3-PHOSPHATE DEHYDROGENASE, MITOCHONDRIAL"/>
    <property type="match status" value="1"/>
</dbReference>
<proteinExistence type="inferred from homology"/>
<dbReference type="InterPro" id="IPR036188">
    <property type="entry name" value="FAD/NAD-bd_sf"/>
</dbReference>
<keyword evidence="4" id="KW-0274">FAD</keyword>
<name>A0A9P3EEP7_PSEA0</name>
<dbReference type="GO" id="GO:0004368">
    <property type="term" value="F:glycerol-3-phosphate dehydrogenase (quinone) activity"/>
    <property type="evidence" value="ECO:0007669"/>
    <property type="project" value="InterPro"/>
</dbReference>
<organism evidence="7 8">
    <name type="scientific">Pseudomonas amygdali pv. eriobotryae</name>
    <dbReference type="NCBI Taxonomy" id="129137"/>
    <lineage>
        <taxon>Bacteria</taxon>
        <taxon>Pseudomonadati</taxon>
        <taxon>Pseudomonadota</taxon>
        <taxon>Gammaproteobacteria</taxon>
        <taxon>Pseudomonadales</taxon>
        <taxon>Pseudomonadaceae</taxon>
        <taxon>Pseudomonas</taxon>
        <taxon>Pseudomonas amygdali</taxon>
    </lineage>
</organism>
<comment type="caution">
    <text evidence="7">The sequence shown here is derived from an EMBL/GenBank/DDBJ whole genome shotgun (WGS) entry which is preliminary data.</text>
</comment>
<accession>A0A9P3EEP7</accession>
<evidence type="ECO:0000313" key="7">
    <source>
        <dbReference type="EMBL" id="GFZ62751.1"/>
    </source>
</evidence>
<sequence>MPFVEWMRDTDSLTDVVQLDDFQFVHPERVCIDAALRAEMMGAVIKNYTCAESAHRTEAKWVVNLRCEKTSECTTASADVVLNFTGVKIDDLSSRLVTPAPKNLKRKIVGVKGVSIVVKLPERCTGIGIAGINRHGEAIMCVPWGRLHYIGPTETVYQGDPDDVVPLEEDVSSIISELNYFVPGVGVGRDDVLQAWAGLRPMTYDASHPKGKRMPFSVIHDLHSEGLTNVISISWAAFMLHRQSAREILELVRTKISPSKVVPEKVPDAPVMINMTEPSVLGKEISGTTIKKAVEVEKALTIYDVFFRRTAYGWYSSISKDAVEYVAQSMGSFCLGLQKRLMLRSKDLMLTIISVTCLRVLHGMPSL</sequence>
<dbReference type="InterPro" id="IPR000447">
    <property type="entry name" value="G3P_DH_FAD-dep"/>
</dbReference>
<evidence type="ECO:0000256" key="5">
    <source>
        <dbReference type="ARBA" id="ARBA00023002"/>
    </source>
</evidence>
<evidence type="ECO:0000313" key="8">
    <source>
        <dbReference type="Proteomes" id="UP000630864"/>
    </source>
</evidence>
<dbReference type="InterPro" id="IPR006076">
    <property type="entry name" value="FAD-dep_OxRdtase"/>
</dbReference>
<dbReference type="GO" id="GO:0006072">
    <property type="term" value="P:glycerol-3-phosphate metabolic process"/>
    <property type="evidence" value="ECO:0007669"/>
    <property type="project" value="InterPro"/>
</dbReference>
<reference evidence="7" key="1">
    <citation type="submission" date="2020-09" db="EMBL/GenBank/DDBJ databases">
        <title>Pseudomonas syringae pv. eriobotryae genome sequence causing loquat canker disease.</title>
        <authorList>
            <person name="Fukuda S."/>
            <person name="Tashiro H."/>
            <person name="Nagano Y."/>
        </authorList>
    </citation>
    <scope>NUCLEOTIDE SEQUENCE</scope>
    <source>
        <strain evidence="7">AM001</strain>
    </source>
</reference>
<dbReference type="Gene3D" id="3.30.9.10">
    <property type="entry name" value="D-Amino Acid Oxidase, subunit A, domain 2"/>
    <property type="match status" value="1"/>
</dbReference>
<dbReference type="Pfam" id="PF01266">
    <property type="entry name" value="DAO"/>
    <property type="match status" value="1"/>
</dbReference>
<dbReference type="Proteomes" id="UP000630864">
    <property type="component" value="Unassembled WGS sequence"/>
</dbReference>
<keyword evidence="3" id="KW-0285">Flavoprotein</keyword>
<evidence type="ECO:0000256" key="4">
    <source>
        <dbReference type="ARBA" id="ARBA00022827"/>
    </source>
</evidence>
<dbReference type="AlphaFoldDB" id="A0A9P3EEP7"/>
<dbReference type="PANTHER" id="PTHR11985">
    <property type="entry name" value="GLYCEROL-3-PHOSPHATE DEHYDROGENASE"/>
    <property type="match status" value="1"/>
</dbReference>
<gene>
    <name evidence="7" type="ORF">PSE10A_52620</name>
</gene>
<evidence type="ECO:0000256" key="2">
    <source>
        <dbReference type="ARBA" id="ARBA00007330"/>
    </source>
</evidence>
<keyword evidence="5" id="KW-0560">Oxidoreductase</keyword>
<comment type="similarity">
    <text evidence="2">Belongs to the FAD-dependent glycerol-3-phosphate dehydrogenase family.</text>
</comment>
<evidence type="ECO:0000256" key="3">
    <source>
        <dbReference type="ARBA" id="ARBA00022630"/>
    </source>
</evidence>
<dbReference type="Gene3D" id="3.50.50.60">
    <property type="entry name" value="FAD/NAD(P)-binding domain"/>
    <property type="match status" value="1"/>
</dbReference>